<dbReference type="Proteomes" id="UP000788153">
    <property type="component" value="Unassembled WGS sequence"/>
</dbReference>
<accession>A0ABX0U662</accession>
<sequence>MEYHAFVVALGRLNAGFGFGHCREPGEQA</sequence>
<comment type="caution">
    <text evidence="1">The sequence shown here is derived from an EMBL/GenBank/DDBJ whole genome shotgun (WGS) entry which is preliminary data.</text>
</comment>
<reference evidence="1 2" key="1">
    <citation type="submission" date="2020-03" db="EMBL/GenBank/DDBJ databases">
        <title>Genomic Encyclopedia of Type Strains, Phase IV (KMG-IV): sequencing the most valuable type-strain genomes for metagenomic binning, comparative biology and taxonomic classification.</title>
        <authorList>
            <person name="Goeker M."/>
        </authorList>
    </citation>
    <scope>NUCLEOTIDE SEQUENCE [LARGE SCALE GENOMIC DNA]</scope>
    <source>
        <strain evidence="1 2">DSM 22753</strain>
    </source>
</reference>
<keyword evidence="2" id="KW-1185">Reference proteome</keyword>
<dbReference type="EMBL" id="JAASQP010000001">
    <property type="protein sequence ID" value="NIJ24273.1"/>
    <property type="molecule type" value="Genomic_DNA"/>
</dbReference>
<gene>
    <name evidence="1" type="ORF">FHT01_001815</name>
</gene>
<proteinExistence type="predicted"/>
<organism evidence="1 2">
    <name type="scientific">Sphingomonas japonica</name>
    <dbReference type="NCBI Taxonomy" id="511662"/>
    <lineage>
        <taxon>Bacteria</taxon>
        <taxon>Pseudomonadati</taxon>
        <taxon>Pseudomonadota</taxon>
        <taxon>Alphaproteobacteria</taxon>
        <taxon>Sphingomonadales</taxon>
        <taxon>Sphingomonadaceae</taxon>
        <taxon>Sphingomonas</taxon>
    </lineage>
</organism>
<name>A0ABX0U662_9SPHN</name>
<evidence type="ECO:0000313" key="1">
    <source>
        <dbReference type="EMBL" id="NIJ24273.1"/>
    </source>
</evidence>
<protein>
    <submittedName>
        <fullName evidence="1">Uncharacterized protein</fullName>
    </submittedName>
</protein>
<evidence type="ECO:0000313" key="2">
    <source>
        <dbReference type="Proteomes" id="UP000788153"/>
    </source>
</evidence>